<sequence>MDIELLKSEFKTKVCDEIDLEAEGIERFIVHTPFTFDDGDHFKIILKRWGMGWAFSDEGHTFMHLSYEDINLDTATRPEVIEKALFTYSVKNEGGELISVIDNGSYGDALFSFIQGLTHISDVAYLKWERVRSAFMGEFHTFIEETLPAEKVIFEYQDPTHDPTALYPVDCYIKTETRPIFLFAILNDAKCRDTTIAIRYFEEFDIPFSPVAIFQNQEEINRKVLARFSDVCEKQFPSIQSAKDRFNRFLIPYGMNGVIGTDEVHAAITP</sequence>
<organism evidence="2">
    <name type="scientific">Candidatus Methanogaster sp. ANME-2c ERB4</name>
    <dbReference type="NCBI Taxonomy" id="2759911"/>
    <lineage>
        <taxon>Archaea</taxon>
        <taxon>Methanobacteriati</taxon>
        <taxon>Methanobacteriota</taxon>
        <taxon>Stenosarchaea group</taxon>
        <taxon>Methanomicrobia</taxon>
        <taxon>Methanosarcinales</taxon>
        <taxon>ANME-2 cluster</taxon>
        <taxon>Candidatus Methanogasteraceae</taxon>
        <taxon>Candidatus Methanogaster</taxon>
    </lineage>
</organism>
<protein>
    <recommendedName>
        <fullName evidence="1">DUF1828 domain-containing protein</fullName>
    </recommendedName>
</protein>
<dbReference type="EMBL" id="MT630664">
    <property type="protein sequence ID" value="QNO41743.1"/>
    <property type="molecule type" value="Genomic_DNA"/>
</dbReference>
<dbReference type="AlphaFoldDB" id="A0A7G9Y159"/>
<evidence type="ECO:0000259" key="1">
    <source>
        <dbReference type="Pfam" id="PF08861"/>
    </source>
</evidence>
<proteinExistence type="predicted"/>
<gene>
    <name evidence="2" type="ORF">AHFDIGBM_00010</name>
</gene>
<accession>A0A7G9Y159</accession>
<feature type="domain" description="DUF1828" evidence="1">
    <location>
        <begin position="32"/>
        <end position="120"/>
    </location>
</feature>
<name>A0A7G9Y159_9EURY</name>
<reference evidence="2" key="1">
    <citation type="submission" date="2020-06" db="EMBL/GenBank/DDBJ databases">
        <title>Unique genomic features of the anaerobic methanotrophic archaea.</title>
        <authorList>
            <person name="Chadwick G.L."/>
            <person name="Skennerton C.T."/>
            <person name="Laso-Perez R."/>
            <person name="Leu A.O."/>
            <person name="Speth D.R."/>
            <person name="Yu H."/>
            <person name="Morgan-Lang C."/>
            <person name="Hatzenpichler R."/>
            <person name="Goudeau D."/>
            <person name="Malmstrom R."/>
            <person name="Brazelton W.J."/>
            <person name="Woyke T."/>
            <person name="Hallam S.J."/>
            <person name="Tyson G.W."/>
            <person name="Wegener G."/>
            <person name="Boetius A."/>
            <person name="Orphan V."/>
        </authorList>
    </citation>
    <scope>NUCLEOTIDE SEQUENCE</scope>
</reference>
<dbReference type="Pfam" id="PF08861">
    <property type="entry name" value="DUF1828"/>
    <property type="match status" value="1"/>
</dbReference>
<dbReference type="InterPro" id="IPR014960">
    <property type="entry name" value="DUF1828"/>
</dbReference>
<evidence type="ECO:0000313" key="2">
    <source>
        <dbReference type="EMBL" id="QNO41743.1"/>
    </source>
</evidence>